<dbReference type="Proteomes" id="UP000593892">
    <property type="component" value="Chromosome"/>
</dbReference>
<protein>
    <submittedName>
        <fullName evidence="1">Uncharacterized protein</fullName>
    </submittedName>
</protein>
<sequence>MRNSILRLVLAIAILGGAMLRGQHTTKVLGAVVAKPVATTALPVTIAGTLTMVVNRSRVLGEKVDGSGTRYFSVRDSDLVGKTPAQVAQRLAPAVVTPKENVRTLEIVVDLERPLFVTTTGKAPFAIGTAILDGKLNNLQVNTNITLGEVKITRKE</sequence>
<organism evidence="1 2">
    <name type="scientific">Paludibaculum fermentans</name>
    <dbReference type="NCBI Taxonomy" id="1473598"/>
    <lineage>
        <taxon>Bacteria</taxon>
        <taxon>Pseudomonadati</taxon>
        <taxon>Acidobacteriota</taxon>
        <taxon>Terriglobia</taxon>
        <taxon>Bryobacterales</taxon>
        <taxon>Bryobacteraceae</taxon>
        <taxon>Paludibaculum</taxon>
    </lineage>
</organism>
<evidence type="ECO:0000313" key="2">
    <source>
        <dbReference type="Proteomes" id="UP000593892"/>
    </source>
</evidence>
<dbReference type="EMBL" id="CP063849">
    <property type="protein sequence ID" value="QOY88167.1"/>
    <property type="molecule type" value="Genomic_DNA"/>
</dbReference>
<name>A0A7S7NQZ1_PALFE</name>
<dbReference type="KEGG" id="pfer:IRI77_36435"/>
<reference evidence="1 2" key="1">
    <citation type="submission" date="2020-10" db="EMBL/GenBank/DDBJ databases">
        <title>Complete genome sequence of Paludibaculum fermentans P105T, a facultatively anaerobic acidobacterium capable of dissimilatory Fe(III) reduction.</title>
        <authorList>
            <person name="Dedysh S.N."/>
            <person name="Beletsky A.V."/>
            <person name="Kulichevskaya I.S."/>
            <person name="Mardanov A.V."/>
            <person name="Ravin N.V."/>
        </authorList>
    </citation>
    <scope>NUCLEOTIDE SEQUENCE [LARGE SCALE GENOMIC DNA]</scope>
    <source>
        <strain evidence="1 2">P105</strain>
    </source>
</reference>
<dbReference type="AlphaFoldDB" id="A0A7S7NQZ1"/>
<keyword evidence="2" id="KW-1185">Reference proteome</keyword>
<evidence type="ECO:0000313" key="1">
    <source>
        <dbReference type="EMBL" id="QOY88167.1"/>
    </source>
</evidence>
<proteinExistence type="predicted"/>
<dbReference type="RefSeq" id="WP_194449830.1">
    <property type="nucleotide sequence ID" value="NZ_CP063849.1"/>
</dbReference>
<accession>A0A7S7NQZ1</accession>
<gene>
    <name evidence="1" type="ORF">IRI77_36435</name>
</gene>